<dbReference type="FunFam" id="3.40.50.720:FF:000137">
    <property type="entry name" value="Hydroxysteroid (17-beta) dehydrogenase 3"/>
    <property type="match status" value="1"/>
</dbReference>
<dbReference type="InterPro" id="IPR036291">
    <property type="entry name" value="NAD(P)-bd_dom_sf"/>
</dbReference>
<dbReference type="OMA" id="FCASATW"/>
<dbReference type="Gramene" id="PRQ40073">
    <property type="protein sequence ID" value="PRQ40073"/>
    <property type="gene ID" value="RchiOBHm_Chr4g0432091"/>
</dbReference>
<name>A0A2P6R0W0_ROSCH</name>
<evidence type="ECO:0000313" key="4">
    <source>
        <dbReference type="EMBL" id="PRQ40073.1"/>
    </source>
</evidence>
<dbReference type="InterPro" id="IPR002347">
    <property type="entry name" value="SDR_fam"/>
</dbReference>
<dbReference type="GO" id="GO:0141040">
    <property type="term" value="F:very-long-chain 3-oxoacyl-CoA reductase activity"/>
    <property type="evidence" value="ECO:0007669"/>
    <property type="project" value="UniProtKB-EC"/>
</dbReference>
<dbReference type="PRINTS" id="PR00081">
    <property type="entry name" value="GDHRDH"/>
</dbReference>
<dbReference type="SUPFAM" id="SSF51735">
    <property type="entry name" value="NAD(P)-binding Rossmann-fold domains"/>
    <property type="match status" value="1"/>
</dbReference>
<keyword evidence="2 4" id="KW-0560">Oxidoreductase</keyword>
<dbReference type="GO" id="GO:0045703">
    <property type="term" value="F:ketoreductase activity"/>
    <property type="evidence" value="ECO:0007669"/>
    <property type="project" value="TreeGrafter"/>
</dbReference>
<dbReference type="PIRSF" id="PIRSF000126">
    <property type="entry name" value="11-beta-HSD1"/>
    <property type="match status" value="1"/>
</dbReference>
<evidence type="ECO:0000256" key="1">
    <source>
        <dbReference type="ARBA" id="ARBA00022857"/>
    </source>
</evidence>
<dbReference type="OrthoDB" id="5545019at2759"/>
<dbReference type="Gene3D" id="3.40.50.720">
    <property type="entry name" value="NAD(P)-binding Rossmann-like Domain"/>
    <property type="match status" value="1"/>
</dbReference>
<reference evidence="4 5" key="1">
    <citation type="journal article" date="2018" name="Nat. Genet.">
        <title>The Rosa genome provides new insights in the design of modern roses.</title>
        <authorList>
            <person name="Bendahmane M."/>
        </authorList>
    </citation>
    <scope>NUCLEOTIDE SEQUENCE [LARGE SCALE GENOMIC DNA]</scope>
    <source>
        <strain evidence="5">cv. Old Blush</strain>
    </source>
</reference>
<proteinExistence type="predicted"/>
<dbReference type="CDD" id="cd05356">
    <property type="entry name" value="17beta-HSD1_like_SDR_c"/>
    <property type="match status" value="1"/>
</dbReference>
<keyword evidence="5" id="KW-1185">Reference proteome</keyword>
<feature type="transmembrane region" description="Helical" evidence="3">
    <location>
        <begin position="9"/>
        <end position="33"/>
    </location>
</feature>
<dbReference type="Proteomes" id="UP000238479">
    <property type="component" value="Chromosome 4"/>
</dbReference>
<protein>
    <submittedName>
        <fullName evidence="4">Putative very-long-chain 3-oxoacyl-CoA reductase</fullName>
        <ecNumber evidence="4">1.1.1.330</ecNumber>
    </submittedName>
</protein>
<sequence>MAMELQEGFIVAASCIGFITVCKAFISFVRWVWVMFLRSPKNLKDYGSWAIVTGSAQGIGKVLALELASKGLNLVLIYKNHSALEATSNEIHEEFGGRVEIKNMVIDLAKLSGEKIANAIEEGIRGLDVGVLINNAGIGYPYARFFHEVDLELMENIIKVNLGAVTWVTRVVLPGMLKKKKGAILNISSNSTQLPSFPLYTLYSTTKREYISMFSRCISLEYKQQGIDIQCQIPFFVATSLTKHLRGLSWFMASPEKFSKASVRWIGYEPVCNPYWWHSVQWFILRVASPDVLLNAIIYWICIRVRKRGQMKEAQSKKMHQQENAL</sequence>
<keyword evidence="3" id="KW-0472">Membrane</keyword>
<organism evidence="4 5">
    <name type="scientific">Rosa chinensis</name>
    <name type="common">China rose</name>
    <dbReference type="NCBI Taxonomy" id="74649"/>
    <lineage>
        <taxon>Eukaryota</taxon>
        <taxon>Viridiplantae</taxon>
        <taxon>Streptophyta</taxon>
        <taxon>Embryophyta</taxon>
        <taxon>Tracheophyta</taxon>
        <taxon>Spermatophyta</taxon>
        <taxon>Magnoliopsida</taxon>
        <taxon>eudicotyledons</taxon>
        <taxon>Gunneridae</taxon>
        <taxon>Pentapetalae</taxon>
        <taxon>rosids</taxon>
        <taxon>fabids</taxon>
        <taxon>Rosales</taxon>
        <taxon>Rosaceae</taxon>
        <taxon>Rosoideae</taxon>
        <taxon>Rosoideae incertae sedis</taxon>
        <taxon>Rosa</taxon>
    </lineage>
</organism>
<dbReference type="EC" id="1.1.1.330" evidence="4"/>
<comment type="caution">
    <text evidence="4">The sequence shown here is derived from an EMBL/GenBank/DDBJ whole genome shotgun (WGS) entry which is preliminary data.</text>
</comment>
<accession>A0A2P6R0W0</accession>
<dbReference type="Pfam" id="PF00106">
    <property type="entry name" value="adh_short"/>
    <property type="match status" value="1"/>
</dbReference>
<dbReference type="AlphaFoldDB" id="A0A2P6R0W0"/>
<evidence type="ECO:0000256" key="3">
    <source>
        <dbReference type="SAM" id="Phobius"/>
    </source>
</evidence>
<keyword evidence="1" id="KW-0521">NADP</keyword>
<dbReference type="PANTHER" id="PTHR43899">
    <property type="entry name" value="RH59310P"/>
    <property type="match status" value="1"/>
</dbReference>
<keyword evidence="3" id="KW-1133">Transmembrane helix</keyword>
<dbReference type="EMBL" id="PDCK01000042">
    <property type="protein sequence ID" value="PRQ40073.1"/>
    <property type="molecule type" value="Genomic_DNA"/>
</dbReference>
<keyword evidence="3" id="KW-0812">Transmembrane</keyword>
<evidence type="ECO:0000313" key="5">
    <source>
        <dbReference type="Proteomes" id="UP000238479"/>
    </source>
</evidence>
<dbReference type="PANTHER" id="PTHR43899:SF25">
    <property type="entry name" value="ENOYL-(ACYL CARRIER) REDUCTASE"/>
    <property type="match status" value="1"/>
</dbReference>
<evidence type="ECO:0000256" key="2">
    <source>
        <dbReference type="ARBA" id="ARBA00023002"/>
    </source>
</evidence>
<dbReference type="GO" id="GO:0005783">
    <property type="term" value="C:endoplasmic reticulum"/>
    <property type="evidence" value="ECO:0007669"/>
    <property type="project" value="TreeGrafter"/>
</dbReference>
<dbReference type="InterPro" id="IPR051019">
    <property type="entry name" value="VLCFA-Steroid_DH"/>
</dbReference>
<gene>
    <name evidence="4" type="ORF">RchiOBHm_Chr4g0432091</name>
</gene>
<dbReference type="STRING" id="74649.A0A2P6R0W0"/>